<dbReference type="Proteomes" id="UP000320239">
    <property type="component" value="Unassembled WGS sequence"/>
</dbReference>
<reference evidence="1 2" key="1">
    <citation type="submission" date="2019-06" db="EMBL/GenBank/DDBJ databases">
        <title>Sequencing the genomes of 1000 actinobacteria strains.</title>
        <authorList>
            <person name="Klenk H.-P."/>
        </authorList>
    </citation>
    <scope>NUCLEOTIDE SEQUENCE [LARGE SCALE GENOMIC DNA]</scope>
    <source>
        <strain evidence="1 2">DSM 43866</strain>
    </source>
</reference>
<keyword evidence="2" id="KW-1185">Reference proteome</keyword>
<evidence type="ECO:0000313" key="2">
    <source>
        <dbReference type="Proteomes" id="UP000320239"/>
    </source>
</evidence>
<proteinExistence type="predicted"/>
<protein>
    <submittedName>
        <fullName evidence="1">Uncharacterized protein</fullName>
    </submittedName>
</protein>
<evidence type="ECO:0000313" key="1">
    <source>
        <dbReference type="EMBL" id="TWG12459.1"/>
    </source>
</evidence>
<sequence>MRVSLSTRGGLAAAITRRLPPRVADTDRLPPEAAGELRRLADAVRADRDGPGRPGPAVRDAMSYTIIIEDAAGSTTRTATDTAMSPAFGALLGWLERNAAG</sequence>
<comment type="caution">
    <text evidence="1">The sequence shown here is derived from an EMBL/GenBank/DDBJ whole genome shotgun (WGS) entry which is preliminary data.</text>
</comment>
<gene>
    <name evidence="1" type="ORF">FHX34_105326</name>
</gene>
<dbReference type="RefSeq" id="WP_122978947.1">
    <property type="nucleotide sequence ID" value="NZ_BOMX01000092.1"/>
</dbReference>
<dbReference type="OrthoDB" id="3298509at2"/>
<accession>A0A561VLH0</accession>
<dbReference type="Pfam" id="PF20242">
    <property type="entry name" value="Emfourin"/>
    <property type="match status" value="1"/>
</dbReference>
<dbReference type="AlphaFoldDB" id="A0A561VLH0"/>
<name>A0A561VLH0_ACTTI</name>
<dbReference type="EMBL" id="VIWY01000005">
    <property type="protein sequence ID" value="TWG12459.1"/>
    <property type="molecule type" value="Genomic_DNA"/>
</dbReference>
<dbReference type="InterPro" id="IPR049457">
    <property type="entry name" value="Emfourin"/>
</dbReference>
<organism evidence="1 2">
    <name type="scientific">Actinoplanes teichomyceticus</name>
    <dbReference type="NCBI Taxonomy" id="1867"/>
    <lineage>
        <taxon>Bacteria</taxon>
        <taxon>Bacillati</taxon>
        <taxon>Actinomycetota</taxon>
        <taxon>Actinomycetes</taxon>
        <taxon>Micromonosporales</taxon>
        <taxon>Micromonosporaceae</taxon>
        <taxon>Actinoplanes</taxon>
    </lineage>
</organism>